<organism evidence="1">
    <name type="scientific">Salmonella enterica</name>
    <name type="common">Salmonella choleraesuis</name>
    <dbReference type="NCBI Taxonomy" id="28901"/>
    <lineage>
        <taxon>Bacteria</taxon>
        <taxon>Pseudomonadati</taxon>
        <taxon>Pseudomonadota</taxon>
        <taxon>Gammaproteobacteria</taxon>
        <taxon>Enterobacterales</taxon>
        <taxon>Enterobacteriaceae</taxon>
        <taxon>Salmonella</taxon>
    </lineage>
</organism>
<reference evidence="1" key="2">
    <citation type="submission" date="2020-02" db="EMBL/GenBank/DDBJ databases">
        <authorList>
            <consortium name="NCBI Pathogen Detection Project"/>
        </authorList>
    </citation>
    <scope>NUCLEOTIDE SEQUENCE</scope>
    <source>
        <strain evidence="1">MA.BM_QA10/1</strain>
    </source>
</reference>
<dbReference type="EMBL" id="DAAXSG010000006">
    <property type="protein sequence ID" value="HAG2365064.1"/>
    <property type="molecule type" value="Genomic_DNA"/>
</dbReference>
<proteinExistence type="predicted"/>
<accession>A0A760DPX4</accession>
<sequence length="146" mass="16421">MREEKIITIYPTVVKPGLAIVPLMTPDPLILAQDYPSFSSFYLTAIMYFEHGKKYTTEIDVTFNGESVLPEVSSDHGHLQTFMFSPINEKYVAVGTYLFVKDIKLIGAGTYDVVYRLFEDIDGNLSEVIDEKKCALISTIPARGKE</sequence>
<comment type="caution">
    <text evidence="1">The sequence shown here is derived from an EMBL/GenBank/DDBJ whole genome shotgun (WGS) entry which is preliminary data.</text>
</comment>
<name>A0A760DPX4_SALER</name>
<gene>
    <name evidence="1" type="ORF">G8Y77_002908</name>
</gene>
<reference evidence="1" key="1">
    <citation type="journal article" date="2018" name="Genome Biol.">
        <title>SKESA: strategic k-mer extension for scrupulous assemblies.</title>
        <authorList>
            <person name="Souvorov A."/>
            <person name="Agarwala R."/>
            <person name="Lipman D.J."/>
        </authorList>
    </citation>
    <scope>NUCLEOTIDE SEQUENCE</scope>
    <source>
        <strain evidence="1">MA.BM_QA10/1</strain>
    </source>
</reference>
<dbReference type="RefSeq" id="WP_023228642.1">
    <property type="nucleotide sequence ID" value="NZ_MXUN01000001.1"/>
</dbReference>
<protein>
    <submittedName>
        <fullName evidence="1">Uncharacterized protein</fullName>
    </submittedName>
</protein>
<dbReference type="AlphaFoldDB" id="A0A760DPX4"/>
<evidence type="ECO:0000313" key="1">
    <source>
        <dbReference type="EMBL" id="HAG2365064.1"/>
    </source>
</evidence>